<keyword evidence="10" id="KW-0057">Aromatic amino acid biosynthesis</keyword>
<dbReference type="InterPro" id="IPR003099">
    <property type="entry name" value="Prephen_DH"/>
</dbReference>
<dbReference type="InterPro" id="IPR046826">
    <property type="entry name" value="PDH_N"/>
</dbReference>
<dbReference type="GO" id="GO:0070403">
    <property type="term" value="F:NAD+ binding"/>
    <property type="evidence" value="ECO:0007669"/>
    <property type="project" value="InterPro"/>
</dbReference>
<accession>A0A1G2SCV5</accession>
<evidence type="ECO:0000256" key="3">
    <source>
        <dbReference type="ARBA" id="ARBA00012068"/>
    </source>
</evidence>
<dbReference type="InterPro" id="IPR001086">
    <property type="entry name" value="Preph_deHydtase"/>
</dbReference>
<dbReference type="GO" id="GO:0004665">
    <property type="term" value="F:prephenate dehydrogenase (NADP+) activity"/>
    <property type="evidence" value="ECO:0007669"/>
    <property type="project" value="InterPro"/>
</dbReference>
<dbReference type="Gene3D" id="3.30.70.260">
    <property type="match status" value="1"/>
</dbReference>
<dbReference type="GO" id="GO:0008977">
    <property type="term" value="F:prephenate dehydrogenase (NAD+) activity"/>
    <property type="evidence" value="ECO:0007669"/>
    <property type="project" value="UniProtKB-EC"/>
</dbReference>
<evidence type="ECO:0000313" key="18">
    <source>
        <dbReference type="EMBL" id="OHA82628.1"/>
    </source>
</evidence>
<gene>
    <name evidence="18" type="ORF">A3B07_01695</name>
</gene>
<dbReference type="AlphaFoldDB" id="A0A1G2SCV5"/>
<dbReference type="Gene3D" id="1.10.3660.10">
    <property type="entry name" value="6-phosphogluconate dehydrogenase C-terminal like domain"/>
    <property type="match status" value="1"/>
</dbReference>
<dbReference type="PROSITE" id="PS51171">
    <property type="entry name" value="PREPHENATE_DEHYDR_3"/>
    <property type="match status" value="1"/>
</dbReference>
<sequence>MKKTEIVNNNNKPTIGIIGGNGRFGSWFRGLFEASGFEVLVASRKTILTPKELAQRADIVIVCVSLADTVSVIREVRDSVRKDALLCDLTSVKEVPLKEMLKTKSRCGVTGIHPLFGPLVPSLAGQTIVFCSGRDNMWTTFLKEFFTNKGARVVFSKAREHDRQMAIVQALTHLTNIIFAHTVQKQKGEVFQAYSTPVFRLQSILAGRILGGSAELSANLIMENPLFKHVLADYQRLLASCAVYIKKKDKRSFVKMFNSVASSMKAFIPIAQTKSVDLFALLDRQTVTLKESAKMSSLKKGTKIAFLGPEGTFSHKAVRDIFEQKYAEVPSTTISGVFEKIIQQEVDLGVVPVENSTGGLIQETLDNLIRHPLHIVGSYELPIHLCLLARTNDISKIKFIKSHAQPFAQAKGWLQRNVPKAVLEPEASSVKAILSTTDPEVAFIADREAALTYGLTILAENIEDKKNNITQFYVVSKSEASKVSASLNAQKTFLLLAVYDRPGVLRDILSVFADDNLNLSKLHSKISETDGWDYCFFVEVEAKPDDKKLKNALGKIKQYCSVVRVLGTT</sequence>
<evidence type="ECO:0000256" key="11">
    <source>
        <dbReference type="ARBA" id="ARBA00023222"/>
    </source>
</evidence>
<dbReference type="PROSITE" id="PS51671">
    <property type="entry name" value="ACT"/>
    <property type="match status" value="1"/>
</dbReference>
<evidence type="ECO:0000256" key="8">
    <source>
        <dbReference type="ARBA" id="ARBA00023002"/>
    </source>
</evidence>
<reference evidence="18 19" key="1">
    <citation type="journal article" date="2016" name="Nat. Commun.">
        <title>Thousands of microbial genomes shed light on interconnected biogeochemical processes in an aquifer system.</title>
        <authorList>
            <person name="Anantharaman K."/>
            <person name="Brown C.T."/>
            <person name="Hug L.A."/>
            <person name="Sharon I."/>
            <person name="Castelle C.J."/>
            <person name="Probst A.J."/>
            <person name="Thomas B.C."/>
            <person name="Singh A."/>
            <person name="Wilkins M.J."/>
            <person name="Karaoz U."/>
            <person name="Brodie E.L."/>
            <person name="Williams K.H."/>
            <person name="Hubbard S.S."/>
            <person name="Banfield J.F."/>
        </authorList>
    </citation>
    <scope>NUCLEOTIDE SEQUENCE [LARGE SCALE GENOMIC DNA]</scope>
</reference>
<evidence type="ECO:0000313" key="19">
    <source>
        <dbReference type="Proteomes" id="UP000178817"/>
    </source>
</evidence>
<keyword evidence="12" id="KW-0456">Lyase</keyword>
<dbReference type="Proteomes" id="UP000178817">
    <property type="component" value="Unassembled WGS sequence"/>
</dbReference>
<dbReference type="Gene3D" id="3.40.50.720">
    <property type="entry name" value="NAD(P)-binding Rossmann-like Domain"/>
    <property type="match status" value="1"/>
</dbReference>
<evidence type="ECO:0000256" key="12">
    <source>
        <dbReference type="ARBA" id="ARBA00023239"/>
    </source>
</evidence>
<dbReference type="PANTHER" id="PTHR21022">
    <property type="entry name" value="PREPHENATE DEHYDRATASE P PROTEIN"/>
    <property type="match status" value="1"/>
</dbReference>
<dbReference type="SUPFAM" id="SSF55021">
    <property type="entry name" value="ACT-like"/>
    <property type="match status" value="1"/>
</dbReference>
<dbReference type="SUPFAM" id="SSF51735">
    <property type="entry name" value="NAD(P)-binding Rossmann-fold domains"/>
    <property type="match status" value="1"/>
</dbReference>
<dbReference type="PANTHER" id="PTHR21022:SF19">
    <property type="entry name" value="PREPHENATE DEHYDRATASE-RELATED"/>
    <property type="match status" value="1"/>
</dbReference>
<proteinExistence type="predicted"/>
<dbReference type="EC" id="4.2.1.51" evidence="4"/>
<dbReference type="STRING" id="1802726.A3B07_01695"/>
<comment type="pathway">
    <text evidence="1">Amino-acid biosynthesis; L-phenylalanine biosynthesis; phenylpyruvate from prephenate: step 1/1.</text>
</comment>
<dbReference type="SUPFAM" id="SSF48179">
    <property type="entry name" value="6-phosphogluconate dehydrogenase C-terminal domain-like"/>
    <property type="match status" value="1"/>
</dbReference>
<dbReference type="InterPro" id="IPR002912">
    <property type="entry name" value="ACT_dom"/>
</dbReference>
<evidence type="ECO:0000256" key="14">
    <source>
        <dbReference type="ARBA" id="ARBA00049260"/>
    </source>
</evidence>
<dbReference type="EMBL" id="MHUV01000005">
    <property type="protein sequence ID" value="OHA82628.1"/>
    <property type="molecule type" value="Genomic_DNA"/>
</dbReference>
<comment type="catalytic activity">
    <reaction evidence="14">
        <text>prephenate + NAD(+) = 3-(4-hydroxyphenyl)pyruvate + CO2 + NADH</text>
        <dbReference type="Rhea" id="RHEA:13869"/>
        <dbReference type="ChEBI" id="CHEBI:16526"/>
        <dbReference type="ChEBI" id="CHEBI:29934"/>
        <dbReference type="ChEBI" id="CHEBI:36242"/>
        <dbReference type="ChEBI" id="CHEBI:57540"/>
        <dbReference type="ChEBI" id="CHEBI:57945"/>
        <dbReference type="EC" id="1.3.1.12"/>
    </reaction>
</comment>
<comment type="caution">
    <text evidence="18">The sequence shown here is derived from an EMBL/GenBank/DDBJ whole genome shotgun (WGS) entry which is preliminary data.</text>
</comment>
<dbReference type="Pfam" id="PF02153">
    <property type="entry name" value="PDH_N"/>
    <property type="match status" value="1"/>
</dbReference>
<comment type="catalytic activity">
    <reaction evidence="13">
        <text>prephenate + H(+) = 3-phenylpyruvate + CO2 + H2O</text>
        <dbReference type="Rhea" id="RHEA:21648"/>
        <dbReference type="ChEBI" id="CHEBI:15377"/>
        <dbReference type="ChEBI" id="CHEBI:15378"/>
        <dbReference type="ChEBI" id="CHEBI:16526"/>
        <dbReference type="ChEBI" id="CHEBI:18005"/>
        <dbReference type="ChEBI" id="CHEBI:29934"/>
        <dbReference type="EC" id="4.2.1.51"/>
    </reaction>
</comment>
<feature type="domain" description="Prephenate dehydratase" evidence="15">
    <location>
        <begin position="303"/>
        <end position="477"/>
    </location>
</feature>
<feature type="domain" description="Prephenate/arogenate dehydrogenase" evidence="16">
    <location>
        <begin position="13"/>
        <end position="275"/>
    </location>
</feature>
<evidence type="ECO:0000256" key="13">
    <source>
        <dbReference type="ARBA" id="ARBA00047848"/>
    </source>
</evidence>
<evidence type="ECO:0000256" key="2">
    <source>
        <dbReference type="ARBA" id="ARBA00005067"/>
    </source>
</evidence>
<organism evidence="18 19">
    <name type="scientific">Candidatus Yonathbacteria bacterium RIFCSPLOWO2_01_FULL_43_27</name>
    <dbReference type="NCBI Taxonomy" id="1802726"/>
    <lineage>
        <taxon>Bacteria</taxon>
        <taxon>Candidatus Yonathiibacteriota</taxon>
    </lineage>
</organism>
<dbReference type="Gene3D" id="3.40.190.10">
    <property type="entry name" value="Periplasmic binding protein-like II"/>
    <property type="match status" value="2"/>
</dbReference>
<dbReference type="CDD" id="cd13630">
    <property type="entry name" value="PBP2_PDT_1"/>
    <property type="match status" value="1"/>
</dbReference>
<evidence type="ECO:0000256" key="4">
    <source>
        <dbReference type="ARBA" id="ARBA00013147"/>
    </source>
</evidence>
<protein>
    <recommendedName>
        <fullName evidence="5">Prephenate dehydrogenase</fullName>
        <ecNumber evidence="3">1.3.1.12</ecNumber>
        <ecNumber evidence="4">4.2.1.51</ecNumber>
    </recommendedName>
</protein>
<dbReference type="UniPathway" id="UPA00121">
    <property type="reaction ID" value="UER00345"/>
</dbReference>
<keyword evidence="7" id="KW-0028">Amino-acid biosynthesis</keyword>
<dbReference type="Pfam" id="PF20463">
    <property type="entry name" value="PDH_C"/>
    <property type="match status" value="1"/>
</dbReference>
<evidence type="ECO:0000256" key="7">
    <source>
        <dbReference type="ARBA" id="ARBA00022605"/>
    </source>
</evidence>
<evidence type="ECO:0000256" key="5">
    <source>
        <dbReference type="ARBA" id="ARBA00016891"/>
    </source>
</evidence>
<dbReference type="InterPro" id="IPR036291">
    <property type="entry name" value="NAD(P)-bd_dom_sf"/>
</dbReference>
<dbReference type="PROSITE" id="PS51176">
    <property type="entry name" value="PDH_ADH"/>
    <property type="match status" value="1"/>
</dbReference>
<dbReference type="InterPro" id="IPR046825">
    <property type="entry name" value="PDH_C"/>
</dbReference>
<evidence type="ECO:0000256" key="6">
    <source>
        <dbReference type="ARBA" id="ARBA00022498"/>
    </source>
</evidence>
<dbReference type="Pfam" id="PF00800">
    <property type="entry name" value="PDT"/>
    <property type="match status" value="1"/>
</dbReference>
<keyword evidence="11" id="KW-0584">Phenylalanine biosynthesis</keyword>
<dbReference type="UniPathway" id="UPA00122">
    <property type="reaction ID" value="UER00961"/>
</dbReference>
<keyword evidence="9" id="KW-0520">NAD</keyword>
<evidence type="ECO:0000259" key="17">
    <source>
        <dbReference type="PROSITE" id="PS51671"/>
    </source>
</evidence>
<evidence type="ECO:0000259" key="16">
    <source>
        <dbReference type="PROSITE" id="PS51176"/>
    </source>
</evidence>
<dbReference type="SUPFAM" id="SSF53850">
    <property type="entry name" value="Periplasmic binding protein-like II"/>
    <property type="match status" value="1"/>
</dbReference>
<dbReference type="GO" id="GO:0006571">
    <property type="term" value="P:tyrosine biosynthetic process"/>
    <property type="evidence" value="ECO:0007669"/>
    <property type="project" value="UniProtKB-UniPathway"/>
</dbReference>
<name>A0A1G2SCV5_9BACT</name>
<keyword evidence="6" id="KW-0827">Tyrosine biosynthesis</keyword>
<dbReference type="Pfam" id="PF01842">
    <property type="entry name" value="ACT"/>
    <property type="match status" value="1"/>
</dbReference>
<feature type="domain" description="ACT" evidence="17">
    <location>
        <begin position="493"/>
        <end position="569"/>
    </location>
</feature>
<dbReference type="InterPro" id="IPR045865">
    <property type="entry name" value="ACT-like_dom_sf"/>
</dbReference>
<evidence type="ECO:0000256" key="10">
    <source>
        <dbReference type="ARBA" id="ARBA00023141"/>
    </source>
</evidence>
<evidence type="ECO:0000256" key="1">
    <source>
        <dbReference type="ARBA" id="ARBA00004741"/>
    </source>
</evidence>
<dbReference type="CDD" id="cd04905">
    <property type="entry name" value="ACT_CM-PDT"/>
    <property type="match status" value="1"/>
</dbReference>
<evidence type="ECO:0000256" key="9">
    <source>
        <dbReference type="ARBA" id="ARBA00023027"/>
    </source>
</evidence>
<dbReference type="EC" id="1.3.1.12" evidence="3"/>
<comment type="pathway">
    <text evidence="2">Amino-acid biosynthesis; L-tyrosine biosynthesis; (4-hydroxyphenyl)pyruvate from prephenate (NAD(+) route): step 1/1.</text>
</comment>
<evidence type="ECO:0000259" key="15">
    <source>
        <dbReference type="PROSITE" id="PS51171"/>
    </source>
</evidence>
<keyword evidence="8" id="KW-0560">Oxidoreductase</keyword>
<dbReference type="GO" id="GO:0005737">
    <property type="term" value="C:cytoplasm"/>
    <property type="evidence" value="ECO:0007669"/>
    <property type="project" value="TreeGrafter"/>
</dbReference>
<dbReference type="InterPro" id="IPR008927">
    <property type="entry name" value="6-PGluconate_DH-like_C_sf"/>
</dbReference>
<dbReference type="GO" id="GO:0004664">
    <property type="term" value="F:prephenate dehydratase activity"/>
    <property type="evidence" value="ECO:0007669"/>
    <property type="project" value="UniProtKB-EC"/>
</dbReference>
<dbReference type="GO" id="GO:0009094">
    <property type="term" value="P:L-phenylalanine biosynthetic process"/>
    <property type="evidence" value="ECO:0007669"/>
    <property type="project" value="UniProtKB-UniPathway"/>
</dbReference>